<dbReference type="Pfam" id="PF01656">
    <property type="entry name" value="CbiA"/>
    <property type="match status" value="1"/>
</dbReference>
<feature type="active site" evidence="4">
    <location>
        <position position="443"/>
    </location>
</feature>
<feature type="domain" description="CobQ/CobB/MinD/ParA nucleotide binding" evidence="5">
    <location>
        <begin position="10"/>
        <end position="241"/>
    </location>
</feature>
<dbReference type="PANTHER" id="PTHR21343:SF1">
    <property type="entry name" value="COBYRIC ACID SYNTHASE"/>
    <property type="match status" value="1"/>
</dbReference>
<dbReference type="AlphaFoldDB" id="A0A2A4T687"/>
<keyword evidence="3 4" id="KW-0315">Glutamine amidotransferase</keyword>
<dbReference type="Proteomes" id="UP000218113">
    <property type="component" value="Unassembled WGS sequence"/>
</dbReference>
<accession>A0A2A4T687</accession>
<organism evidence="7 8">
    <name type="scientific">SAR324 cluster bacterium</name>
    <dbReference type="NCBI Taxonomy" id="2024889"/>
    <lineage>
        <taxon>Bacteria</taxon>
        <taxon>Deltaproteobacteria</taxon>
        <taxon>SAR324 cluster</taxon>
    </lineage>
</organism>
<dbReference type="InterPro" id="IPR002586">
    <property type="entry name" value="CobQ/CobB/MinD/ParA_Nub-bd_dom"/>
</dbReference>
<evidence type="ECO:0000313" key="7">
    <source>
        <dbReference type="EMBL" id="PCI29022.1"/>
    </source>
</evidence>
<dbReference type="PROSITE" id="PS51274">
    <property type="entry name" value="GATASE_COBBQ"/>
    <property type="match status" value="1"/>
</dbReference>
<dbReference type="GO" id="GO:0015420">
    <property type="term" value="F:ABC-type vitamin B12 transporter activity"/>
    <property type="evidence" value="ECO:0007669"/>
    <property type="project" value="UniProtKB-UniRule"/>
</dbReference>
<comment type="pathway">
    <text evidence="1 4">Cofactor biosynthesis; adenosylcobalamin biosynthesis.</text>
</comment>
<evidence type="ECO:0000256" key="4">
    <source>
        <dbReference type="HAMAP-Rule" id="MF_00028"/>
    </source>
</evidence>
<dbReference type="InterPro" id="IPR011698">
    <property type="entry name" value="GATase_3"/>
</dbReference>
<comment type="function">
    <text evidence="4">Catalyzes amidations at positions B, D, E, and G on adenosylcobyrinic A,C-diamide. NH(2) groups are provided by glutamine, and one molecule of ATP is hydrogenolyzed for each amidation.</text>
</comment>
<dbReference type="NCBIfam" id="NF001989">
    <property type="entry name" value="PRK00784.1"/>
    <property type="match status" value="1"/>
</dbReference>
<gene>
    <name evidence="4" type="primary">cobQ</name>
    <name evidence="7" type="ORF">COB67_04980</name>
</gene>
<evidence type="ECO:0000259" key="5">
    <source>
        <dbReference type="Pfam" id="PF01656"/>
    </source>
</evidence>
<dbReference type="SUPFAM" id="SSF52317">
    <property type="entry name" value="Class I glutamine amidotransferase-like"/>
    <property type="match status" value="1"/>
</dbReference>
<dbReference type="CDD" id="cd01750">
    <property type="entry name" value="GATase1_CobQ"/>
    <property type="match status" value="1"/>
</dbReference>
<dbReference type="NCBIfam" id="TIGR00313">
    <property type="entry name" value="cobQ"/>
    <property type="match status" value="1"/>
</dbReference>
<dbReference type="UniPathway" id="UPA00148"/>
<dbReference type="InterPro" id="IPR027417">
    <property type="entry name" value="P-loop_NTPase"/>
</dbReference>
<dbReference type="InterPro" id="IPR047045">
    <property type="entry name" value="CobQ_N"/>
</dbReference>
<name>A0A2A4T687_9DELT</name>
<dbReference type="Pfam" id="PF07685">
    <property type="entry name" value="GATase_3"/>
    <property type="match status" value="1"/>
</dbReference>
<sequence>MTRPKAVCLSILGTGSDVGKSIVATALCRIFRQRGYRVAPFKAQNMSNNSYITREGGEMGRAQVVQAEAAGVEPHVDMNPVLLKPNTDIGSQVVVHGKVIGNRNAKDYYKSTEALFQKSLESLERLRDNYDLIIMEGAGSCGEVNLRSRDFVNFKIANAVGAPVILVGDINRGGVFAQIIGTLAVIPPEDKSAVKGVIINRFRGHAELFQDGIQYIEEQTQLPVYGLVHQFENIEIDSEDGVPLDAVTDPKEPLTKDRINIAVLRLPHISNYTDFAPLEKESNVTLHYLKRIRDLYDYDLVIIPGSKNTRSDLQWLKDTGWAAQLVEYARDGGHLGGICGGYQILGTRIHDPLGVEGEVGESIGLGLLEIETTLEERKTLSRSKGIFLENQEQVEGYEIHMGITRGQRNFQPLIQVQSQNEESKNHFDGVRSYDGKIWGTYFHGLFDSPGLRRKLLNKVQPNILPSDATPSTENWGDFKDRQYDLLAVHFEKHLDIDAISQLLDLRDLEKNIPLM</sequence>
<dbReference type="GO" id="GO:0009236">
    <property type="term" value="P:cobalamin biosynthetic process"/>
    <property type="evidence" value="ECO:0007669"/>
    <property type="project" value="UniProtKB-UniRule"/>
</dbReference>
<evidence type="ECO:0000256" key="2">
    <source>
        <dbReference type="ARBA" id="ARBA00022573"/>
    </source>
</evidence>
<dbReference type="CDD" id="cd05389">
    <property type="entry name" value="CobQ_N"/>
    <property type="match status" value="1"/>
</dbReference>
<dbReference type="InterPro" id="IPR004459">
    <property type="entry name" value="CobQ_synth"/>
</dbReference>
<dbReference type="InterPro" id="IPR029062">
    <property type="entry name" value="Class_I_gatase-like"/>
</dbReference>
<dbReference type="GO" id="GO:0003824">
    <property type="term" value="F:catalytic activity"/>
    <property type="evidence" value="ECO:0007669"/>
    <property type="project" value="InterPro"/>
</dbReference>
<evidence type="ECO:0000256" key="3">
    <source>
        <dbReference type="ARBA" id="ARBA00022962"/>
    </source>
</evidence>
<comment type="caution">
    <text evidence="7">The sequence shown here is derived from an EMBL/GenBank/DDBJ whole genome shotgun (WGS) entry which is preliminary data.</text>
</comment>
<dbReference type="InterPro" id="IPR033949">
    <property type="entry name" value="CobQ_GATase1"/>
</dbReference>
<reference evidence="8" key="1">
    <citation type="submission" date="2017-08" db="EMBL/GenBank/DDBJ databases">
        <title>A dynamic microbial community with high functional redundancy inhabits the cold, oxic subseafloor aquifer.</title>
        <authorList>
            <person name="Tully B.J."/>
            <person name="Wheat C.G."/>
            <person name="Glazer B.T."/>
            <person name="Huber J.A."/>
        </authorList>
    </citation>
    <scope>NUCLEOTIDE SEQUENCE [LARGE SCALE GENOMIC DNA]</scope>
</reference>
<evidence type="ECO:0000313" key="8">
    <source>
        <dbReference type="Proteomes" id="UP000218113"/>
    </source>
</evidence>
<comment type="similarity">
    <text evidence="4">Belongs to the CobB/CobQ family. CobQ subfamily.</text>
</comment>
<dbReference type="PANTHER" id="PTHR21343">
    <property type="entry name" value="DETHIOBIOTIN SYNTHETASE"/>
    <property type="match status" value="1"/>
</dbReference>
<dbReference type="Gene3D" id="3.40.50.880">
    <property type="match status" value="1"/>
</dbReference>
<feature type="domain" description="CobB/CobQ-like glutamine amidotransferase" evidence="6">
    <location>
        <begin position="260"/>
        <end position="448"/>
    </location>
</feature>
<dbReference type="SUPFAM" id="SSF52540">
    <property type="entry name" value="P-loop containing nucleoside triphosphate hydrolases"/>
    <property type="match status" value="1"/>
</dbReference>
<evidence type="ECO:0000259" key="6">
    <source>
        <dbReference type="Pfam" id="PF07685"/>
    </source>
</evidence>
<dbReference type="EMBL" id="NVSR01000021">
    <property type="protein sequence ID" value="PCI29022.1"/>
    <property type="molecule type" value="Genomic_DNA"/>
</dbReference>
<keyword evidence="2 4" id="KW-0169">Cobalamin biosynthesis</keyword>
<evidence type="ECO:0000256" key="1">
    <source>
        <dbReference type="ARBA" id="ARBA00004953"/>
    </source>
</evidence>
<protein>
    <recommendedName>
        <fullName evidence="4">Cobyric acid synthase</fullName>
    </recommendedName>
</protein>
<dbReference type="HAMAP" id="MF_00028">
    <property type="entry name" value="CobQ"/>
    <property type="match status" value="1"/>
</dbReference>
<feature type="active site" description="Nucleophile" evidence="4">
    <location>
        <position position="339"/>
    </location>
</feature>
<proteinExistence type="inferred from homology"/>
<dbReference type="Gene3D" id="3.40.50.300">
    <property type="entry name" value="P-loop containing nucleotide triphosphate hydrolases"/>
    <property type="match status" value="1"/>
</dbReference>